<feature type="domain" description="XdhC Rossmann" evidence="2">
    <location>
        <begin position="107"/>
        <end position="249"/>
    </location>
</feature>
<gene>
    <name evidence="3" type="ORF">SAMN02745784_01114</name>
</gene>
<keyword evidence="4" id="KW-1185">Reference proteome</keyword>
<accession>A0A1M4UJ33</accession>
<sequence length="263" mass="28822">MGDFLVMKKALEEIDNGKELAIATIIKSEGSTPRGLGTMMAVLEDGSIYGTIGGGALEKYIIELCIGAIKEGESKTIDLPLDAEGVDMVCGGKVEVFIDVYKIKPKLLIIGGGHVGYAIYNIASLLNFNISIFEDREEFLTKERFPLAKELILGSIDERLRNYKIDNNTYIVIVSRGHKSDERALLEVINSNAKYIGVMGSKGKVMTMMDKIRNSGITEENINKIYAPIGLKISSGSPEEIAMSIMAEILLIKNNGTLKHMKQ</sequence>
<dbReference type="InterPro" id="IPR027051">
    <property type="entry name" value="XdhC_Rossmann_dom"/>
</dbReference>
<dbReference type="Pfam" id="PF02625">
    <property type="entry name" value="XdhC_CoxI"/>
    <property type="match status" value="1"/>
</dbReference>
<dbReference type="GeneID" id="90996068"/>
<evidence type="ECO:0000313" key="3">
    <source>
        <dbReference type="EMBL" id="SHE56675.1"/>
    </source>
</evidence>
<dbReference type="EMBL" id="FQTY01000003">
    <property type="protein sequence ID" value="SHE56675.1"/>
    <property type="molecule type" value="Genomic_DNA"/>
</dbReference>
<dbReference type="Gene3D" id="3.40.50.720">
    <property type="entry name" value="NAD(P)-binding Rossmann-like Domain"/>
    <property type="match status" value="1"/>
</dbReference>
<dbReference type="Proteomes" id="UP000184114">
    <property type="component" value="Unassembled WGS sequence"/>
</dbReference>
<name>A0A1M4UJ33_9FIRM</name>
<evidence type="ECO:0000259" key="2">
    <source>
        <dbReference type="Pfam" id="PF13478"/>
    </source>
</evidence>
<reference evidence="4" key="1">
    <citation type="submission" date="2016-11" db="EMBL/GenBank/DDBJ databases">
        <authorList>
            <person name="Varghese N."/>
            <person name="Submissions S."/>
        </authorList>
    </citation>
    <scope>NUCLEOTIDE SEQUENCE [LARGE SCALE GENOMIC DNA]</scope>
    <source>
        <strain evidence="4">DSM 18095</strain>
    </source>
</reference>
<dbReference type="PANTHER" id="PTHR30388">
    <property type="entry name" value="ALDEHYDE OXIDOREDUCTASE MOLYBDENUM COFACTOR ASSEMBLY PROTEIN"/>
    <property type="match status" value="1"/>
</dbReference>
<organism evidence="3 4">
    <name type="scientific">Tissierella praeacuta DSM 18095</name>
    <dbReference type="NCBI Taxonomy" id="1123404"/>
    <lineage>
        <taxon>Bacteria</taxon>
        <taxon>Bacillati</taxon>
        <taxon>Bacillota</taxon>
        <taxon>Tissierellia</taxon>
        <taxon>Tissierellales</taxon>
        <taxon>Tissierellaceae</taxon>
        <taxon>Tissierella</taxon>
    </lineage>
</organism>
<dbReference type="STRING" id="1123404.SAMN02745784_01114"/>
<dbReference type="RefSeq" id="WP_072974075.1">
    <property type="nucleotide sequence ID" value="NZ_FQTY01000003.1"/>
</dbReference>
<dbReference type="InterPro" id="IPR052698">
    <property type="entry name" value="MoCofactor_Util/Proc"/>
</dbReference>
<dbReference type="PANTHER" id="PTHR30388:SF6">
    <property type="entry name" value="XANTHINE DEHYDROGENASE SUBUNIT A-RELATED"/>
    <property type="match status" value="1"/>
</dbReference>
<evidence type="ECO:0000259" key="1">
    <source>
        <dbReference type="Pfam" id="PF02625"/>
    </source>
</evidence>
<dbReference type="InterPro" id="IPR003777">
    <property type="entry name" value="XdhC_CoxI"/>
</dbReference>
<protein>
    <submittedName>
        <fullName evidence="3">Xanthine dehydrogenase accessory factor</fullName>
    </submittedName>
</protein>
<dbReference type="AlphaFoldDB" id="A0A1M4UJ33"/>
<feature type="domain" description="XdhC- CoxI" evidence="1">
    <location>
        <begin position="15"/>
        <end position="77"/>
    </location>
</feature>
<evidence type="ECO:0000313" key="4">
    <source>
        <dbReference type="Proteomes" id="UP000184114"/>
    </source>
</evidence>
<dbReference type="Pfam" id="PF13478">
    <property type="entry name" value="XdhC_C"/>
    <property type="match status" value="1"/>
</dbReference>
<proteinExistence type="predicted"/>